<evidence type="ECO:0000313" key="5">
    <source>
        <dbReference type="Proteomes" id="UP000236161"/>
    </source>
</evidence>
<dbReference type="PANTHER" id="PTHR13052:SF3">
    <property type="entry name" value="NUCLEAR FACTOR RELATED TO KAPPA-B-BINDING PROTEIN"/>
    <property type="match status" value="1"/>
</dbReference>
<evidence type="ECO:0000313" key="4">
    <source>
        <dbReference type="EMBL" id="PKA51236.1"/>
    </source>
</evidence>
<keyword evidence="5" id="KW-1185">Reference proteome</keyword>
<dbReference type="AlphaFoldDB" id="A0A2I0A6S5"/>
<gene>
    <name evidence="4" type="ORF">AXF42_Ash010676</name>
</gene>
<keyword evidence="2" id="KW-0539">Nucleus</keyword>
<evidence type="ECO:0000256" key="2">
    <source>
        <dbReference type="ARBA" id="ARBA00023242"/>
    </source>
</evidence>
<name>A0A2I0A6S5_9ASPA</name>
<dbReference type="Proteomes" id="UP000236161">
    <property type="component" value="Unassembled WGS sequence"/>
</dbReference>
<dbReference type="PROSITE" id="PS51916">
    <property type="entry name" value="DEUBAD"/>
    <property type="match status" value="1"/>
</dbReference>
<evidence type="ECO:0000259" key="3">
    <source>
        <dbReference type="PROSITE" id="PS51916"/>
    </source>
</evidence>
<evidence type="ECO:0000256" key="1">
    <source>
        <dbReference type="ARBA" id="ARBA00004123"/>
    </source>
</evidence>
<sequence>MIELNPPTAAAKGSLAEFGRKREKVRLGLCLCVEMWRAQERRADLEDLIFLRFLLQALKQPSLFLVRFPKLSHDCFPLVGLFVPMGIIKIRQLRTEKDNLVQECPHNCTLDKVMQEESLLSSTGHGNDHDDSELLDAGCEYALLDDEIFGVPCELYDLQDLKEILSLNSWNSFLTEEERLHLSAYLPDMDCETFVVTMMELLRGANLFFGSPLETLFHRLKGGFYSPQVTHLREGSNILQKRGYYHSLRRYHERMAQKFGEMRKAWSNCQPSNTVEERIEIWNNKKYRKPVLLVDLNAIPADEDLLRKAEKKRRRIPALKKKKNVDEEASTHVHLMNSNGTALSSRIKAKGVLKIKPIEMNSTPKQVVLSLPTESSEPFRRPPKGVLKIKPKRYTFSEVERQRTIQGQGNISLFRVPTTRLSPSHFSSPWREEDMSNKLPFLHQSVRDEGVFREDILKVDSGLYNNKHNSLSKMKAVRGMRMFANDSGNFTERFDRRQTAALCSSSTGLYESTSDHYHANVSEPLPRNSITVADNHQNYLKYQDDLEHRFGDENSGEGVSRSLILPITYKRKKPYTKLNAFQANLEPVEATGAPFHPMEKTKPIKIRVKGWNEYDSQYKQGMLNGLHHGSPST</sequence>
<dbReference type="InterPro" id="IPR024867">
    <property type="entry name" value="NFRKB"/>
</dbReference>
<dbReference type="InterPro" id="IPR044867">
    <property type="entry name" value="DEUBAD_dom"/>
</dbReference>
<dbReference type="GO" id="GO:0031011">
    <property type="term" value="C:Ino80 complex"/>
    <property type="evidence" value="ECO:0007669"/>
    <property type="project" value="InterPro"/>
</dbReference>
<dbReference type="CDD" id="cd21865">
    <property type="entry name" value="DEUBAD_NFRKB"/>
    <property type="match status" value="1"/>
</dbReference>
<dbReference type="STRING" id="1088818.A0A2I0A6S5"/>
<feature type="domain" description="DEUBAD" evidence="3">
    <location>
        <begin position="152"/>
        <end position="265"/>
    </location>
</feature>
<dbReference type="EMBL" id="KZ452014">
    <property type="protein sequence ID" value="PKA51236.1"/>
    <property type="molecule type" value="Genomic_DNA"/>
</dbReference>
<dbReference type="PANTHER" id="PTHR13052">
    <property type="entry name" value="NFRKB-RELATED"/>
    <property type="match status" value="1"/>
</dbReference>
<reference evidence="4 5" key="1">
    <citation type="journal article" date="2017" name="Nature">
        <title>The Apostasia genome and the evolution of orchids.</title>
        <authorList>
            <person name="Zhang G.Q."/>
            <person name="Liu K.W."/>
            <person name="Li Z."/>
            <person name="Lohaus R."/>
            <person name="Hsiao Y.Y."/>
            <person name="Niu S.C."/>
            <person name="Wang J.Y."/>
            <person name="Lin Y.C."/>
            <person name="Xu Q."/>
            <person name="Chen L.J."/>
            <person name="Yoshida K."/>
            <person name="Fujiwara S."/>
            <person name="Wang Z.W."/>
            <person name="Zhang Y.Q."/>
            <person name="Mitsuda N."/>
            <person name="Wang M."/>
            <person name="Liu G.H."/>
            <person name="Pecoraro L."/>
            <person name="Huang H.X."/>
            <person name="Xiao X.J."/>
            <person name="Lin M."/>
            <person name="Wu X.Y."/>
            <person name="Wu W.L."/>
            <person name="Chen Y.Y."/>
            <person name="Chang S.B."/>
            <person name="Sakamoto S."/>
            <person name="Ohme-Takagi M."/>
            <person name="Yagi M."/>
            <person name="Zeng S.J."/>
            <person name="Shen C.Y."/>
            <person name="Yeh C.M."/>
            <person name="Luo Y.B."/>
            <person name="Tsai W.C."/>
            <person name="Van de Peer Y."/>
            <person name="Liu Z.J."/>
        </authorList>
    </citation>
    <scope>NUCLEOTIDE SEQUENCE [LARGE SCALE GENOMIC DNA]</scope>
    <source>
        <strain evidence="5">cv. Shenzhen</strain>
        <tissue evidence="4">Stem</tissue>
    </source>
</reference>
<dbReference type="OrthoDB" id="1938996at2759"/>
<proteinExistence type="predicted"/>
<accession>A0A2I0A6S5</accession>
<protein>
    <recommendedName>
        <fullName evidence="3">DEUBAD domain-containing protein</fullName>
    </recommendedName>
</protein>
<comment type="subcellular location">
    <subcellularLocation>
        <location evidence="1">Nucleus</location>
    </subcellularLocation>
</comment>
<organism evidence="4 5">
    <name type="scientific">Apostasia shenzhenica</name>
    <dbReference type="NCBI Taxonomy" id="1088818"/>
    <lineage>
        <taxon>Eukaryota</taxon>
        <taxon>Viridiplantae</taxon>
        <taxon>Streptophyta</taxon>
        <taxon>Embryophyta</taxon>
        <taxon>Tracheophyta</taxon>
        <taxon>Spermatophyta</taxon>
        <taxon>Magnoliopsida</taxon>
        <taxon>Liliopsida</taxon>
        <taxon>Asparagales</taxon>
        <taxon>Orchidaceae</taxon>
        <taxon>Apostasioideae</taxon>
        <taxon>Apostasia</taxon>
    </lineage>
</organism>